<keyword evidence="10" id="KW-1133">Transmembrane helix</keyword>
<evidence type="ECO:0000256" key="5">
    <source>
        <dbReference type="ARBA" id="ARBA00022553"/>
    </source>
</evidence>
<keyword evidence="7" id="KW-0547">Nucleotide-binding</keyword>
<dbReference type="Proteomes" id="UP001082899">
    <property type="component" value="Unassembled WGS sequence"/>
</dbReference>
<comment type="subcellular location">
    <subcellularLocation>
        <location evidence="2">Cell membrane</location>
        <topology evidence="2">Multi-pass membrane protein</topology>
    </subcellularLocation>
</comment>
<keyword evidence="14" id="KW-1185">Reference proteome</keyword>
<evidence type="ECO:0000259" key="11">
    <source>
        <dbReference type="PROSITE" id="PS50109"/>
    </source>
</evidence>
<comment type="caution">
    <text evidence="13">The sequence shown here is derived from an EMBL/GenBank/DDBJ whole genome shotgun (WGS) entry which is preliminary data.</text>
</comment>
<dbReference type="PANTHER" id="PTHR44936">
    <property type="entry name" value="SENSOR PROTEIN CREC"/>
    <property type="match status" value="1"/>
</dbReference>
<proteinExistence type="predicted"/>
<feature type="domain" description="Histidine kinase" evidence="11">
    <location>
        <begin position="226"/>
        <end position="434"/>
    </location>
</feature>
<keyword evidence="4" id="KW-1003">Cell membrane</keyword>
<gene>
    <name evidence="13" type="ORF">OVY01_06710</name>
</gene>
<keyword evidence="6" id="KW-0808">Transferase</keyword>
<feature type="transmembrane region" description="Helical" evidence="10">
    <location>
        <begin position="146"/>
        <end position="168"/>
    </location>
</feature>
<dbReference type="SMART" id="SM00387">
    <property type="entry name" value="HATPase_c"/>
    <property type="match status" value="1"/>
</dbReference>
<evidence type="ECO:0000256" key="10">
    <source>
        <dbReference type="SAM" id="Phobius"/>
    </source>
</evidence>
<dbReference type="InterPro" id="IPR004358">
    <property type="entry name" value="Sig_transdc_His_kin-like_C"/>
</dbReference>
<dbReference type="InterPro" id="IPR036097">
    <property type="entry name" value="HisK_dim/P_sf"/>
</dbReference>
<dbReference type="Gene3D" id="3.30.565.10">
    <property type="entry name" value="Histidine kinase-like ATPase, C-terminal domain"/>
    <property type="match status" value="1"/>
</dbReference>
<dbReference type="Pfam" id="PF02518">
    <property type="entry name" value="HATPase_c"/>
    <property type="match status" value="1"/>
</dbReference>
<organism evidence="13 14">
    <name type="scientific">Robbsia betulipollinis</name>
    <dbReference type="NCBI Taxonomy" id="2981849"/>
    <lineage>
        <taxon>Bacteria</taxon>
        <taxon>Pseudomonadati</taxon>
        <taxon>Pseudomonadota</taxon>
        <taxon>Betaproteobacteria</taxon>
        <taxon>Burkholderiales</taxon>
        <taxon>Burkholderiaceae</taxon>
        <taxon>Robbsia</taxon>
    </lineage>
</organism>
<comment type="catalytic activity">
    <reaction evidence="1">
        <text>ATP + protein L-histidine = ADP + protein N-phospho-L-histidine.</text>
        <dbReference type="EC" id="2.7.13.3"/>
    </reaction>
</comment>
<feature type="transmembrane region" description="Helical" evidence="10">
    <location>
        <begin position="12"/>
        <end position="34"/>
    </location>
</feature>
<keyword evidence="10" id="KW-0472">Membrane</keyword>
<evidence type="ECO:0000256" key="4">
    <source>
        <dbReference type="ARBA" id="ARBA00022475"/>
    </source>
</evidence>
<evidence type="ECO:0000256" key="1">
    <source>
        <dbReference type="ARBA" id="ARBA00000085"/>
    </source>
</evidence>
<accession>A0ABT3ZK83</accession>
<dbReference type="PROSITE" id="PS50109">
    <property type="entry name" value="HIS_KIN"/>
    <property type="match status" value="1"/>
</dbReference>
<name>A0ABT3ZK83_9BURK</name>
<sequence>MTWRPLRLLRRGNTLFVQYVMVSVALLGGTQLAWVEIVGKSNEVNAGVHISGLVDALFNPRFGTDGLRRQFGAALGIRTLTSDRPPAACPMNCAATHGAFESTMLSRLPAHSHVTLDRLGSWTWVRYGESSHWAVIDINPVSKNRLLAAAGLMFCCVIVLSLLGAWLIQKPMSRLSRAASRFRAGSPPQALRVVGAHEVKELTRNFNAMTQAIHDADRDRAEMLAGMAHDLRAPLTRALVCASMIEQAESREQLVADIGSMSRVIDQFLTFARVPDGEAPPDEHWTPVDAYCRTRYGSSATLDEWTVGASSEPAIQVALDAGDHFCLPILDLERLLDNLVGNAFAYGATPIVISTAADAGRYVLAVRDHGAGIPDHELSRAVRPFVRLDEARGGAHSGLGLAIVQRLARRHGGVITLTRPREGGLLATVGFPRK</sequence>
<evidence type="ECO:0000259" key="12">
    <source>
        <dbReference type="PROSITE" id="PS50885"/>
    </source>
</evidence>
<dbReference type="EC" id="2.7.13.3" evidence="3"/>
<keyword evidence="10" id="KW-0812">Transmembrane</keyword>
<evidence type="ECO:0000256" key="8">
    <source>
        <dbReference type="ARBA" id="ARBA00022777"/>
    </source>
</evidence>
<dbReference type="Pfam" id="PF00672">
    <property type="entry name" value="HAMP"/>
    <property type="match status" value="1"/>
</dbReference>
<dbReference type="GO" id="GO:0005524">
    <property type="term" value="F:ATP binding"/>
    <property type="evidence" value="ECO:0007669"/>
    <property type="project" value="UniProtKB-KW"/>
</dbReference>
<dbReference type="SMART" id="SM00304">
    <property type="entry name" value="HAMP"/>
    <property type="match status" value="1"/>
</dbReference>
<dbReference type="PANTHER" id="PTHR44936:SF10">
    <property type="entry name" value="SENSOR PROTEIN RSTB"/>
    <property type="match status" value="1"/>
</dbReference>
<dbReference type="InterPro" id="IPR036890">
    <property type="entry name" value="HATPase_C_sf"/>
</dbReference>
<dbReference type="PROSITE" id="PS50885">
    <property type="entry name" value="HAMP"/>
    <property type="match status" value="1"/>
</dbReference>
<keyword evidence="8" id="KW-0418">Kinase</keyword>
<protein>
    <recommendedName>
        <fullName evidence="3">histidine kinase</fullName>
        <ecNumber evidence="3">2.7.13.3</ecNumber>
    </recommendedName>
</protein>
<dbReference type="InterPro" id="IPR003594">
    <property type="entry name" value="HATPase_dom"/>
</dbReference>
<evidence type="ECO:0000313" key="13">
    <source>
        <dbReference type="EMBL" id="MCY0386926.1"/>
    </source>
</evidence>
<dbReference type="CDD" id="cd00075">
    <property type="entry name" value="HATPase"/>
    <property type="match status" value="1"/>
</dbReference>
<evidence type="ECO:0000256" key="6">
    <source>
        <dbReference type="ARBA" id="ARBA00022679"/>
    </source>
</evidence>
<keyword evidence="9 13" id="KW-0067">ATP-binding</keyword>
<evidence type="ECO:0000256" key="7">
    <source>
        <dbReference type="ARBA" id="ARBA00022741"/>
    </source>
</evidence>
<dbReference type="InterPro" id="IPR005467">
    <property type="entry name" value="His_kinase_dom"/>
</dbReference>
<dbReference type="CDD" id="cd06225">
    <property type="entry name" value="HAMP"/>
    <property type="match status" value="1"/>
</dbReference>
<evidence type="ECO:0000256" key="3">
    <source>
        <dbReference type="ARBA" id="ARBA00012438"/>
    </source>
</evidence>
<reference evidence="13" key="1">
    <citation type="submission" date="2022-11" db="EMBL/GenBank/DDBJ databases">
        <title>Robbsia betulipollinis sp. nov., isolated from pollen of birch (Betula pendula).</title>
        <authorList>
            <person name="Shi H."/>
            <person name="Ambika Manirajan B."/>
            <person name="Ratering S."/>
            <person name="Geissler-Plaum R."/>
            <person name="Schnell S."/>
        </authorList>
    </citation>
    <scope>NUCLEOTIDE SEQUENCE</scope>
    <source>
        <strain evidence="13">Bb-Pol-6</strain>
    </source>
</reference>
<dbReference type="InterPro" id="IPR050980">
    <property type="entry name" value="2C_sensor_his_kinase"/>
</dbReference>
<dbReference type="InterPro" id="IPR003660">
    <property type="entry name" value="HAMP_dom"/>
</dbReference>
<evidence type="ECO:0000256" key="9">
    <source>
        <dbReference type="ARBA" id="ARBA00022840"/>
    </source>
</evidence>
<dbReference type="Gene3D" id="1.10.287.130">
    <property type="match status" value="1"/>
</dbReference>
<keyword evidence="5" id="KW-0597">Phosphoprotein</keyword>
<evidence type="ECO:0000313" key="14">
    <source>
        <dbReference type="Proteomes" id="UP001082899"/>
    </source>
</evidence>
<dbReference type="SUPFAM" id="SSF47384">
    <property type="entry name" value="Homodimeric domain of signal transducing histidine kinase"/>
    <property type="match status" value="1"/>
</dbReference>
<dbReference type="EMBL" id="JAPMXC010000001">
    <property type="protein sequence ID" value="MCY0386926.1"/>
    <property type="molecule type" value="Genomic_DNA"/>
</dbReference>
<dbReference type="Pfam" id="PF00512">
    <property type="entry name" value="HisKA"/>
    <property type="match status" value="1"/>
</dbReference>
<evidence type="ECO:0000256" key="2">
    <source>
        <dbReference type="ARBA" id="ARBA00004651"/>
    </source>
</evidence>
<dbReference type="SUPFAM" id="SSF55874">
    <property type="entry name" value="ATPase domain of HSP90 chaperone/DNA topoisomerase II/histidine kinase"/>
    <property type="match status" value="1"/>
</dbReference>
<dbReference type="RefSeq" id="WP_267846594.1">
    <property type="nucleotide sequence ID" value="NZ_JAPMXC010000001.1"/>
</dbReference>
<dbReference type="InterPro" id="IPR003661">
    <property type="entry name" value="HisK_dim/P_dom"/>
</dbReference>
<dbReference type="PRINTS" id="PR00344">
    <property type="entry name" value="BCTRLSENSOR"/>
</dbReference>
<dbReference type="SMART" id="SM00388">
    <property type="entry name" value="HisKA"/>
    <property type="match status" value="1"/>
</dbReference>
<dbReference type="CDD" id="cd00082">
    <property type="entry name" value="HisKA"/>
    <property type="match status" value="1"/>
</dbReference>
<feature type="domain" description="HAMP" evidence="12">
    <location>
        <begin position="166"/>
        <end position="218"/>
    </location>
</feature>